<gene>
    <name evidence="4" type="ORF">DWY69_22750</name>
    <name evidence="3" type="ORF">DXC51_00215</name>
</gene>
<dbReference type="Proteomes" id="UP000260812">
    <property type="component" value="Unassembled WGS sequence"/>
</dbReference>
<protein>
    <submittedName>
        <fullName evidence="3">Zinc ribbon domain-containing protein</fullName>
    </submittedName>
</protein>
<feature type="compositionally biased region" description="Basic and acidic residues" evidence="1">
    <location>
        <begin position="101"/>
        <end position="110"/>
    </location>
</feature>
<sequence>MDFLDKIGNIAKNIGDRTNDAIEITKLNAKISSEKNAAAEELNKIGDFYYKKFAGEEPIDTEIQDFCAAAATHYEAIEQAKAEIERIKRENNPKGNSADNDEARPPEENRNNTGDTAAAEPEKKPDPAPESMVVCPACQALNQEGLRFCTQCGSLLEPEPAKEAGEKPARKCPVCGAEMKDGFVFCGCCGAKIAE</sequence>
<feature type="region of interest" description="Disordered" evidence="1">
    <location>
        <begin position="86"/>
        <end position="129"/>
    </location>
</feature>
<accession>A0A3E3ICK2</accession>
<keyword evidence="5" id="KW-1185">Reference proteome</keyword>
<evidence type="ECO:0000313" key="5">
    <source>
        <dbReference type="Proteomes" id="UP000260812"/>
    </source>
</evidence>
<dbReference type="RefSeq" id="WP_025487905.1">
    <property type="nucleotide sequence ID" value="NZ_QVLU01000025.1"/>
</dbReference>
<dbReference type="GeneID" id="97985345"/>
<dbReference type="AlphaFoldDB" id="A0A3E3ICK2"/>
<evidence type="ECO:0000313" key="4">
    <source>
        <dbReference type="EMBL" id="RGE67175.1"/>
    </source>
</evidence>
<dbReference type="OrthoDB" id="2066200at2"/>
<dbReference type="InterPro" id="IPR025874">
    <property type="entry name" value="DZR"/>
</dbReference>
<reference evidence="3 6" key="1">
    <citation type="submission" date="2018-08" db="EMBL/GenBank/DDBJ databases">
        <title>A genome reference for cultivated species of the human gut microbiota.</title>
        <authorList>
            <person name="Zou Y."/>
            <person name="Xue W."/>
            <person name="Luo G."/>
        </authorList>
    </citation>
    <scope>NUCLEOTIDE SEQUENCE [LARGE SCALE GENOMIC DNA]</scope>
    <source>
        <strain evidence="4 6">AF26-4BH</strain>
        <strain evidence="3">TF05-5AC</strain>
    </source>
</reference>
<evidence type="ECO:0000259" key="2">
    <source>
        <dbReference type="Pfam" id="PF12773"/>
    </source>
</evidence>
<evidence type="ECO:0000313" key="6">
    <source>
        <dbReference type="Proteomes" id="UP000261166"/>
    </source>
</evidence>
<evidence type="ECO:0000256" key="1">
    <source>
        <dbReference type="SAM" id="MobiDB-lite"/>
    </source>
</evidence>
<evidence type="ECO:0000313" key="3">
    <source>
        <dbReference type="EMBL" id="RGE64805.1"/>
    </source>
</evidence>
<dbReference type="Pfam" id="PF12773">
    <property type="entry name" value="DZR"/>
    <property type="match status" value="1"/>
</dbReference>
<organism evidence="3 5">
    <name type="scientific">Eisenbergiella massiliensis</name>
    <dbReference type="NCBI Taxonomy" id="1720294"/>
    <lineage>
        <taxon>Bacteria</taxon>
        <taxon>Bacillati</taxon>
        <taxon>Bacillota</taxon>
        <taxon>Clostridia</taxon>
        <taxon>Lachnospirales</taxon>
        <taxon>Lachnospiraceae</taxon>
        <taxon>Eisenbergiella</taxon>
    </lineage>
</organism>
<dbReference type="Proteomes" id="UP000261166">
    <property type="component" value="Unassembled WGS sequence"/>
</dbReference>
<feature type="domain" description="DZANK-type" evidence="2">
    <location>
        <begin position="135"/>
        <end position="190"/>
    </location>
</feature>
<proteinExistence type="predicted"/>
<dbReference type="EMBL" id="QVLV01000001">
    <property type="protein sequence ID" value="RGE64805.1"/>
    <property type="molecule type" value="Genomic_DNA"/>
</dbReference>
<dbReference type="EMBL" id="QVLU01000025">
    <property type="protein sequence ID" value="RGE67175.1"/>
    <property type="molecule type" value="Genomic_DNA"/>
</dbReference>
<comment type="caution">
    <text evidence="3">The sequence shown here is derived from an EMBL/GenBank/DDBJ whole genome shotgun (WGS) entry which is preliminary data.</text>
</comment>
<name>A0A3E3ICK2_9FIRM</name>